<gene>
    <name evidence="7" type="primary">purA</name>
    <name evidence="8" type="ORF">J2S55_003882</name>
</gene>
<comment type="pathway">
    <text evidence="7">Purine metabolism; AMP biosynthesis via de novo pathway; AMP from IMP: step 1/2.</text>
</comment>
<keyword evidence="5 7" id="KW-0460">Magnesium</keyword>
<evidence type="ECO:0000256" key="4">
    <source>
        <dbReference type="ARBA" id="ARBA00022755"/>
    </source>
</evidence>
<dbReference type="SUPFAM" id="SSF52540">
    <property type="entry name" value="P-loop containing nucleoside triphosphate hydrolases"/>
    <property type="match status" value="1"/>
</dbReference>
<organism evidence="8 9">
    <name type="scientific">Streptosporangium brasiliense</name>
    <dbReference type="NCBI Taxonomy" id="47480"/>
    <lineage>
        <taxon>Bacteria</taxon>
        <taxon>Bacillati</taxon>
        <taxon>Actinomycetota</taxon>
        <taxon>Actinomycetes</taxon>
        <taxon>Streptosporangiales</taxon>
        <taxon>Streptosporangiaceae</taxon>
        <taxon>Streptosporangium</taxon>
    </lineage>
</organism>
<dbReference type="GO" id="GO:0004019">
    <property type="term" value="F:adenylosuccinate synthase activity"/>
    <property type="evidence" value="ECO:0007669"/>
    <property type="project" value="UniProtKB-EC"/>
</dbReference>
<comment type="cofactor">
    <cofactor evidence="7">
        <name>Mg(2+)</name>
        <dbReference type="ChEBI" id="CHEBI:18420"/>
    </cofactor>
    <text evidence="7">Binds 1 Mg(2+) ion per subunit.</text>
</comment>
<comment type="caution">
    <text evidence="7">Lacks conserved residue(s) required for the propagation of feature annotation.</text>
</comment>
<dbReference type="InterPro" id="IPR042109">
    <property type="entry name" value="Adenylosuccinate_synth_dom1"/>
</dbReference>
<evidence type="ECO:0000256" key="1">
    <source>
        <dbReference type="ARBA" id="ARBA00022598"/>
    </source>
</evidence>
<dbReference type="EMBL" id="JAUSRB010000002">
    <property type="protein sequence ID" value="MDP9864616.1"/>
    <property type="molecule type" value="Genomic_DNA"/>
</dbReference>
<dbReference type="SMART" id="SM00788">
    <property type="entry name" value="Adenylsucc_synt"/>
    <property type="match status" value="1"/>
</dbReference>
<feature type="binding site" evidence="7">
    <location>
        <begin position="43"/>
        <end position="45"/>
    </location>
    <ligand>
        <name>GTP</name>
        <dbReference type="ChEBI" id="CHEBI:37565"/>
    </ligand>
</feature>
<dbReference type="InterPro" id="IPR027417">
    <property type="entry name" value="P-loop_NTPase"/>
</dbReference>
<dbReference type="InterPro" id="IPR042111">
    <property type="entry name" value="Adenylosuccinate_synth_dom3"/>
</dbReference>
<evidence type="ECO:0000313" key="9">
    <source>
        <dbReference type="Proteomes" id="UP001230426"/>
    </source>
</evidence>
<evidence type="ECO:0000313" key="8">
    <source>
        <dbReference type="EMBL" id="MDP9864616.1"/>
    </source>
</evidence>
<dbReference type="RefSeq" id="WP_306862794.1">
    <property type="nucleotide sequence ID" value="NZ_JAUSRB010000002.1"/>
</dbReference>
<feature type="active site" description="Proton donor" evidence="7">
    <location>
        <position position="44"/>
    </location>
</feature>
<feature type="binding site" description="in other chain" evidence="7">
    <location>
        <position position="218"/>
    </location>
    <ligand>
        <name>IMP</name>
        <dbReference type="ChEBI" id="CHEBI:58053"/>
        <note>ligand shared between dimeric partners</note>
    </ligand>
</feature>
<keyword evidence="2 7" id="KW-0479">Metal-binding</keyword>
<dbReference type="Pfam" id="PF00709">
    <property type="entry name" value="Adenylsucc_synt"/>
    <property type="match status" value="1"/>
</dbReference>
<comment type="catalytic activity">
    <reaction evidence="7">
        <text>IMP + L-aspartate + GTP = N(6)-(1,2-dicarboxyethyl)-AMP + GDP + phosphate + 2 H(+)</text>
        <dbReference type="Rhea" id="RHEA:15753"/>
        <dbReference type="ChEBI" id="CHEBI:15378"/>
        <dbReference type="ChEBI" id="CHEBI:29991"/>
        <dbReference type="ChEBI" id="CHEBI:37565"/>
        <dbReference type="ChEBI" id="CHEBI:43474"/>
        <dbReference type="ChEBI" id="CHEBI:57567"/>
        <dbReference type="ChEBI" id="CHEBI:58053"/>
        <dbReference type="ChEBI" id="CHEBI:58189"/>
        <dbReference type="EC" id="6.3.4.4"/>
    </reaction>
</comment>
<evidence type="ECO:0000256" key="5">
    <source>
        <dbReference type="ARBA" id="ARBA00022842"/>
    </source>
</evidence>
<dbReference type="Gene3D" id="1.10.300.10">
    <property type="entry name" value="Adenylosuccinate Synthetase, subunit A, domain 2"/>
    <property type="match status" value="1"/>
</dbReference>
<evidence type="ECO:0000256" key="7">
    <source>
        <dbReference type="HAMAP-Rule" id="MF_00011"/>
    </source>
</evidence>
<dbReference type="HAMAP" id="MF_00011">
    <property type="entry name" value="Adenylosucc_synth"/>
    <property type="match status" value="1"/>
</dbReference>
<feature type="binding site" evidence="7">
    <location>
        <begin position="319"/>
        <end position="321"/>
    </location>
    <ligand>
        <name>GTP</name>
        <dbReference type="ChEBI" id="CHEBI:37565"/>
    </ligand>
</feature>
<dbReference type="Proteomes" id="UP001230426">
    <property type="component" value="Unassembled WGS sequence"/>
</dbReference>
<keyword evidence="1 7" id="KW-0436">Ligase</keyword>
<reference evidence="8 9" key="1">
    <citation type="submission" date="2023-07" db="EMBL/GenBank/DDBJ databases">
        <title>Sequencing the genomes of 1000 actinobacteria strains.</title>
        <authorList>
            <person name="Klenk H.-P."/>
        </authorList>
    </citation>
    <scope>NUCLEOTIDE SEQUENCE [LARGE SCALE GENOMIC DNA]</scope>
    <source>
        <strain evidence="8 9">DSM 44109</strain>
    </source>
</reference>
<sequence length="406" mass="42227">MSEHVIVVDLGYGDAGKGTVVDWLCAQGPVQAVVRFNGGGQAGHNVVLPDGRHHTFAQFGSGTLRGVPTHLSRFMVVDPLALASEAAHLAGLGVPDPFGLLTVDRDALLATPYHVAAGRARELARGADRHGSCGMGVGETMAYALGHPGLGPTVGDCEDPALLTRKLRALREALGVTGPAVEDCVAAYRAFAERVALVDSSYTAALLRGRPVVFEGAQGVLLDEWHGFHPHTTWSTTTFANALALLDGVPAVRLGVLRTYTTRHGPGPLVTEDPELEAAEAHNADGPWQGPFRVGHFDAVAHRYALAVAGGADALALTHLDAPVSRMCVSYDIGELPAGPPGDLDRQARLTGRVLRARPRYAGGIGAGDWPAAVADALGVPVCLGSAGPTVADKVRLSSVIAPERV</sequence>
<comment type="similarity">
    <text evidence="7">Belongs to the adenylosuccinate synthetase family.</text>
</comment>
<accession>A0ABT9R5U2</accession>
<feature type="binding site" evidence="7">
    <location>
        <position position="14"/>
    </location>
    <ligand>
        <name>Mg(2+)</name>
        <dbReference type="ChEBI" id="CHEBI:18420"/>
    </ligand>
</feature>
<protein>
    <recommendedName>
        <fullName evidence="7">Adenylosuccinate synthetase</fullName>
        <shortName evidence="7">AMPSase</shortName>
        <shortName evidence="7">AdSS</shortName>
        <ecNumber evidence="7">6.3.4.4</ecNumber>
    </recommendedName>
    <alternativeName>
        <fullName evidence="7">IMP--aspartate ligase</fullName>
    </alternativeName>
</protein>
<keyword evidence="6 7" id="KW-0342">GTP-binding</keyword>
<keyword evidence="7" id="KW-0963">Cytoplasm</keyword>
<keyword evidence="4 7" id="KW-0658">Purine biosynthesis</keyword>
<name>A0ABT9R5U2_9ACTN</name>
<comment type="subunit">
    <text evidence="7">Homodimer.</text>
</comment>
<keyword evidence="9" id="KW-1185">Reference proteome</keyword>
<comment type="subcellular location">
    <subcellularLocation>
        <location evidence="7">Cytoplasm</location>
    </subcellularLocation>
</comment>
<feature type="binding site" evidence="7">
    <location>
        <position position="43"/>
    </location>
    <ligand>
        <name>Mg(2+)</name>
        <dbReference type="ChEBI" id="CHEBI:18420"/>
    </ligand>
</feature>
<evidence type="ECO:0000256" key="6">
    <source>
        <dbReference type="ARBA" id="ARBA00023134"/>
    </source>
</evidence>
<dbReference type="PANTHER" id="PTHR11846">
    <property type="entry name" value="ADENYLOSUCCINATE SYNTHETASE"/>
    <property type="match status" value="1"/>
</dbReference>
<feature type="binding site" evidence="7">
    <location>
        <begin position="386"/>
        <end position="388"/>
    </location>
    <ligand>
        <name>GTP</name>
        <dbReference type="ChEBI" id="CHEBI:37565"/>
    </ligand>
</feature>
<dbReference type="InterPro" id="IPR001114">
    <property type="entry name" value="Adenylosuccinate_synthetase"/>
</dbReference>
<dbReference type="PANTHER" id="PTHR11846:SF0">
    <property type="entry name" value="ADENYLOSUCCINATE SYNTHETASE"/>
    <property type="match status" value="1"/>
</dbReference>
<evidence type="ECO:0000256" key="2">
    <source>
        <dbReference type="ARBA" id="ARBA00022723"/>
    </source>
</evidence>
<comment type="caution">
    <text evidence="8">The sequence shown here is derived from an EMBL/GenBank/DDBJ whole genome shotgun (WGS) entry which is preliminary data.</text>
</comment>
<dbReference type="EC" id="6.3.4.4" evidence="7"/>
<keyword evidence="3 7" id="KW-0547">Nucleotide-binding</keyword>
<dbReference type="Gene3D" id="3.40.440.10">
    <property type="entry name" value="Adenylosuccinate Synthetase, subunit A, domain 1"/>
    <property type="match status" value="1"/>
</dbReference>
<dbReference type="Gene3D" id="3.90.170.10">
    <property type="entry name" value="Adenylosuccinate Synthetase, subunit A, domain 3"/>
    <property type="match status" value="1"/>
</dbReference>
<comment type="function">
    <text evidence="7">Plays an important role in the de novo pathway of purine nucleotide biosynthesis. Catalyzes the first committed step in the biosynthesis of AMP from IMP.</text>
</comment>
<evidence type="ECO:0000256" key="3">
    <source>
        <dbReference type="ARBA" id="ARBA00022741"/>
    </source>
</evidence>
<dbReference type="InterPro" id="IPR042110">
    <property type="entry name" value="Adenylosuccinate_synth_dom2"/>
</dbReference>
<proteinExistence type="inferred from homology"/>
<feature type="binding site" description="in other chain" evidence="7">
    <location>
        <position position="233"/>
    </location>
    <ligand>
        <name>IMP</name>
        <dbReference type="ChEBI" id="CHEBI:58053"/>
        <note>ligand shared between dimeric partners</note>
    </ligand>
</feature>
<feature type="active site" description="Proton acceptor" evidence="7">
    <location>
        <position position="14"/>
    </location>
</feature>